<dbReference type="Proteomes" id="UP000287972">
    <property type="component" value="Unassembled WGS sequence"/>
</dbReference>
<dbReference type="PANTHER" id="PTHR12425:SF5">
    <property type="entry name" value="SYNEMBRYN"/>
    <property type="match status" value="1"/>
</dbReference>
<comment type="similarity">
    <text evidence="2">Belongs to the synembryn family.</text>
</comment>
<dbReference type="PANTHER" id="PTHR12425">
    <property type="entry name" value="SYNEMBRYN"/>
    <property type="match status" value="1"/>
</dbReference>
<feature type="compositionally biased region" description="Polar residues" evidence="8">
    <location>
        <begin position="919"/>
        <end position="939"/>
    </location>
</feature>
<evidence type="ECO:0000256" key="8">
    <source>
        <dbReference type="SAM" id="MobiDB-lite"/>
    </source>
</evidence>
<dbReference type="Pfam" id="PF25438">
    <property type="entry name" value="DUF7896"/>
    <property type="match status" value="1"/>
</dbReference>
<dbReference type="GO" id="GO:0007186">
    <property type="term" value="P:G protein-coupled receptor signaling pathway"/>
    <property type="evidence" value="ECO:0007669"/>
    <property type="project" value="TreeGrafter"/>
</dbReference>
<evidence type="ECO:0000256" key="1">
    <source>
        <dbReference type="ARBA" id="ARBA00004141"/>
    </source>
</evidence>
<dbReference type="GO" id="GO:0005085">
    <property type="term" value="F:guanyl-nucleotide exchange factor activity"/>
    <property type="evidence" value="ECO:0007669"/>
    <property type="project" value="UniProtKB-KW"/>
</dbReference>
<comment type="caution">
    <text evidence="11">The sequence shown here is derived from an EMBL/GenBank/DDBJ whole genome shotgun (WGS) entry which is preliminary data.</text>
</comment>
<dbReference type="InterPro" id="IPR057218">
    <property type="entry name" value="DUF7896"/>
</dbReference>
<evidence type="ECO:0000313" key="12">
    <source>
        <dbReference type="Proteomes" id="UP000287972"/>
    </source>
</evidence>
<evidence type="ECO:0000256" key="3">
    <source>
        <dbReference type="ARBA" id="ARBA00022658"/>
    </source>
</evidence>
<keyword evidence="5 9" id="KW-1133">Transmembrane helix</keyword>
<dbReference type="EMBL" id="NKCL01000040">
    <property type="protein sequence ID" value="RSL86594.1"/>
    <property type="molecule type" value="Genomic_DNA"/>
</dbReference>
<evidence type="ECO:0000259" key="10">
    <source>
        <dbReference type="Pfam" id="PF25438"/>
    </source>
</evidence>
<keyword evidence="3" id="KW-0344">Guanine-nucleotide releasing factor</keyword>
<dbReference type="InterPro" id="IPR002523">
    <property type="entry name" value="MgTranspt_CorA/ZnTranspt_ZntB"/>
</dbReference>
<dbReference type="Pfam" id="PF10165">
    <property type="entry name" value="Ric8"/>
    <property type="match status" value="1"/>
</dbReference>
<sequence>MIRWCVRAGHSAKEWLEQKLPELNFQHYGQWFAVDRENHGLLVKTETASYLELHVNGVSLGTLEEPGSKKPTRSLSECTSCKKQRLYASPQRLIQHLSRRHFIPKTDHFEQSSAMSDSDFLPWINHESRRTQEEMLRYLDILLAIAAGTLERIYLDLVHIKHGVCTRDGTRHEKYRLHQTLLDAFVQIMAFSRTLNLAVVSIHERVGDVMSPHYLHPEDVACVFMVVTRFGQRSLESIKAARHKLYGMVREVGGAKHQETVYGPNIVMGYIAQQLYQRPLIRELGAAKLYSLALDRIRFQVNVRPNKKLLRHLSRMREELHALSRVNMWQQNATRKCNMLCDDDTFHRPAPLRKSQHLHHTRLTSQTRKWLRLESRDLREMTDSCRALADQTKQSIEINEEDHGRLIFAFTSVTVIFLPLSFMTSYFGMNTVDIRDTTAEQGAFWAIALPVTLAVLVATVVFASKEDTAYQLIMDLLWRVRSEETLRGRMPVAERLEQFDREARLESLQVPARDEAEVLEEAEFRARRQGKVSLTSPRNTPVCRISISATIAIPMTSREIEQLLESLETEAVTEQSTKSHALLEKVLAHTRTSRDTALAPLYAKNGLRILGLYAFGDRDPAQKVVALRCLNNILVRSVSTRQVFINEGYPSKVLSSMKNGEPNEELATANLFLFCASQPTFDLTSSFEDEGLAEIVNKNIARHAESSEPLPNDPANPALASLRLLSTLAVRAESQAHRFLPSLEPILDLLSKVPATVSHADLPASVLISCLVSIPIDQSDEFPVSAVDKLVNLLQEAIPKADGSSKAADKELLPLLLVLHRLAQSKPSDARKRLAEHILPSDEDRTEALGKGESLPHRLLKLTSTTVEPELREMIVNLFFEISDKDPNKFVHHVGFGHAAGLLSSKGIQFSPEGLAQAQASSSAPDINPITGQQRSAETASDLPEMTEEEKEREAERLFVLFERLRANGLISVENPVTQYKDSGRFEELPDDASD</sequence>
<evidence type="ECO:0000256" key="7">
    <source>
        <dbReference type="ARBA" id="ARBA00023186"/>
    </source>
</evidence>
<dbReference type="InterPro" id="IPR016024">
    <property type="entry name" value="ARM-type_fold"/>
</dbReference>
<keyword evidence="7" id="KW-0143">Chaperone</keyword>
<gene>
    <name evidence="11" type="ORF">CEP51_002713</name>
</gene>
<evidence type="ECO:0000256" key="2">
    <source>
        <dbReference type="ARBA" id="ARBA00009049"/>
    </source>
</evidence>
<dbReference type="AlphaFoldDB" id="A0A428S9Z2"/>
<protein>
    <recommendedName>
        <fullName evidence="10">DUF7896 domain-containing protein</fullName>
    </recommendedName>
</protein>
<dbReference type="GO" id="GO:0016020">
    <property type="term" value="C:membrane"/>
    <property type="evidence" value="ECO:0007669"/>
    <property type="project" value="UniProtKB-SubCell"/>
</dbReference>
<dbReference type="SUPFAM" id="SSF48371">
    <property type="entry name" value="ARM repeat"/>
    <property type="match status" value="1"/>
</dbReference>
<reference evidence="11 12" key="1">
    <citation type="submission" date="2017-06" db="EMBL/GenBank/DDBJ databases">
        <title>Comparative genomic analysis of Ambrosia Fusariam Clade fungi.</title>
        <authorList>
            <person name="Stajich J.E."/>
            <person name="Carrillo J."/>
            <person name="Kijimoto T."/>
            <person name="Eskalen A."/>
            <person name="O'Donnell K."/>
            <person name="Kasson M."/>
        </authorList>
    </citation>
    <scope>NUCLEOTIDE SEQUENCE [LARGE SCALE GENOMIC DNA]</scope>
    <source>
        <strain evidence="11 12">NRRL62606</strain>
    </source>
</reference>
<keyword evidence="12" id="KW-1185">Reference proteome</keyword>
<evidence type="ECO:0000256" key="5">
    <source>
        <dbReference type="ARBA" id="ARBA00022989"/>
    </source>
</evidence>
<feature type="region of interest" description="Disordered" evidence="8">
    <location>
        <begin position="919"/>
        <end position="952"/>
    </location>
</feature>
<feature type="transmembrane region" description="Helical" evidence="9">
    <location>
        <begin position="443"/>
        <end position="464"/>
    </location>
</feature>
<name>A0A428S9Z2_9HYPO</name>
<dbReference type="GO" id="GO:0046873">
    <property type="term" value="F:metal ion transmembrane transporter activity"/>
    <property type="evidence" value="ECO:0007669"/>
    <property type="project" value="InterPro"/>
</dbReference>
<evidence type="ECO:0000313" key="11">
    <source>
        <dbReference type="EMBL" id="RSL86594.1"/>
    </source>
</evidence>
<dbReference type="InterPro" id="IPR019318">
    <property type="entry name" value="Gua_nucleotide_exch_fac_Ric8"/>
</dbReference>
<dbReference type="InterPro" id="IPR045863">
    <property type="entry name" value="CorA_TM1_TM2"/>
</dbReference>
<keyword evidence="6 9" id="KW-0472">Membrane</keyword>
<dbReference type="SUPFAM" id="SSF144083">
    <property type="entry name" value="Magnesium transport protein CorA, transmembrane region"/>
    <property type="match status" value="1"/>
</dbReference>
<comment type="subcellular location">
    <subcellularLocation>
        <location evidence="1">Membrane</location>
        <topology evidence="1">Multi-pass membrane protein</topology>
    </subcellularLocation>
</comment>
<dbReference type="Gene3D" id="1.20.58.340">
    <property type="entry name" value="Magnesium transport protein CorA, transmembrane region"/>
    <property type="match status" value="1"/>
</dbReference>
<evidence type="ECO:0000256" key="9">
    <source>
        <dbReference type="SAM" id="Phobius"/>
    </source>
</evidence>
<evidence type="ECO:0000256" key="4">
    <source>
        <dbReference type="ARBA" id="ARBA00022692"/>
    </source>
</evidence>
<feature type="transmembrane region" description="Helical" evidence="9">
    <location>
        <begin position="406"/>
        <end position="423"/>
    </location>
</feature>
<dbReference type="GO" id="GO:0001965">
    <property type="term" value="F:G-protein alpha-subunit binding"/>
    <property type="evidence" value="ECO:0007669"/>
    <property type="project" value="TreeGrafter"/>
</dbReference>
<dbReference type="Pfam" id="PF01544">
    <property type="entry name" value="CorA"/>
    <property type="match status" value="1"/>
</dbReference>
<dbReference type="GO" id="GO:0005737">
    <property type="term" value="C:cytoplasm"/>
    <property type="evidence" value="ECO:0007669"/>
    <property type="project" value="TreeGrafter"/>
</dbReference>
<accession>A0A428S9Z2</accession>
<organism evidence="11 12">
    <name type="scientific">Fusarium floridanum</name>
    <dbReference type="NCBI Taxonomy" id="1325733"/>
    <lineage>
        <taxon>Eukaryota</taxon>
        <taxon>Fungi</taxon>
        <taxon>Dikarya</taxon>
        <taxon>Ascomycota</taxon>
        <taxon>Pezizomycotina</taxon>
        <taxon>Sordariomycetes</taxon>
        <taxon>Hypocreomycetidae</taxon>
        <taxon>Hypocreales</taxon>
        <taxon>Nectriaceae</taxon>
        <taxon>Fusarium</taxon>
        <taxon>Fusarium solani species complex</taxon>
    </lineage>
</organism>
<evidence type="ECO:0000256" key="6">
    <source>
        <dbReference type="ARBA" id="ARBA00023136"/>
    </source>
</evidence>
<feature type="domain" description="DUF7896" evidence="10">
    <location>
        <begin position="68"/>
        <end position="111"/>
    </location>
</feature>
<keyword evidence="4 9" id="KW-0812">Transmembrane</keyword>
<proteinExistence type="inferred from homology"/>